<gene>
    <name evidence="4" type="ORF">LX99_04839</name>
</gene>
<dbReference type="AlphaFoldDB" id="A0A316GV28"/>
<keyword evidence="2 4" id="KW-0808">Transferase</keyword>
<name>A0A316GV28_9SPHI</name>
<reference evidence="4 5" key="1">
    <citation type="submission" date="2018-05" db="EMBL/GenBank/DDBJ databases">
        <title>Genomic Encyclopedia of Archaeal and Bacterial Type Strains, Phase II (KMG-II): from individual species to whole genera.</title>
        <authorList>
            <person name="Goeker M."/>
        </authorList>
    </citation>
    <scope>NUCLEOTIDE SEQUENCE [LARGE SCALE GENOMIC DNA]</scope>
    <source>
        <strain evidence="4 5">DSM 19975</strain>
    </source>
</reference>
<evidence type="ECO:0000313" key="5">
    <source>
        <dbReference type="Proteomes" id="UP000245678"/>
    </source>
</evidence>
<evidence type="ECO:0000313" key="4">
    <source>
        <dbReference type="EMBL" id="PWK68314.1"/>
    </source>
</evidence>
<dbReference type="InterPro" id="IPR029044">
    <property type="entry name" value="Nucleotide-diphossugar_trans"/>
</dbReference>
<dbReference type="GO" id="GO:0016758">
    <property type="term" value="F:hexosyltransferase activity"/>
    <property type="evidence" value="ECO:0007669"/>
    <property type="project" value="UniProtKB-ARBA"/>
</dbReference>
<evidence type="ECO:0000259" key="3">
    <source>
        <dbReference type="Pfam" id="PF00535"/>
    </source>
</evidence>
<sequence length="326" mass="37546">MHPDPLISIIIPVDGTEAYFCKCIESITHQTLSEIEIIVVNDHSTGNIDVLIQQYLTDPRVVYIGPEKKSGLGGARNAGLRVARGKYIGFCDSDDWFDLSFCEIMKAALEDTGAVIASCDLYREYESRPNGIFKCKYNSRHLLNGRTAFGIFTFQYQLEINIVGQVTNKVYRRDFLESNALQFIEGVFYEDLDFNFRAMLHADKFVCVPGVRYHHLKREHSIVQSVSKKHIDDFFHVFSVLKAYLTDAGLYEDTMFNFYAFAERFYHLIVRQIFEFSQLESEKKALLAYTFGLLGSVFKLDEFIQYSSAEKLRNHIQPYISDTAIK</sequence>
<proteinExistence type="predicted"/>
<organism evidence="4 5">
    <name type="scientific">Mucilaginibacter oryzae</name>
    <dbReference type="NCBI Taxonomy" id="468058"/>
    <lineage>
        <taxon>Bacteria</taxon>
        <taxon>Pseudomonadati</taxon>
        <taxon>Bacteroidota</taxon>
        <taxon>Sphingobacteriia</taxon>
        <taxon>Sphingobacteriales</taxon>
        <taxon>Sphingobacteriaceae</taxon>
        <taxon>Mucilaginibacter</taxon>
    </lineage>
</organism>
<dbReference type="PANTHER" id="PTHR22916:SF51">
    <property type="entry name" value="GLYCOSYLTRANSFERASE EPSH-RELATED"/>
    <property type="match status" value="1"/>
</dbReference>
<keyword evidence="1" id="KW-0328">Glycosyltransferase</keyword>
<keyword evidence="5" id="KW-1185">Reference proteome</keyword>
<dbReference type="SUPFAM" id="SSF53448">
    <property type="entry name" value="Nucleotide-diphospho-sugar transferases"/>
    <property type="match status" value="1"/>
</dbReference>
<protein>
    <submittedName>
        <fullName evidence="4">Glycosyltransferase involved in cell wall biosynthesis</fullName>
    </submittedName>
</protein>
<dbReference type="EMBL" id="QGHA01000017">
    <property type="protein sequence ID" value="PWK68314.1"/>
    <property type="molecule type" value="Genomic_DNA"/>
</dbReference>
<dbReference type="RefSeq" id="WP_109610606.1">
    <property type="nucleotide sequence ID" value="NZ_QGHA01000017.1"/>
</dbReference>
<evidence type="ECO:0000256" key="1">
    <source>
        <dbReference type="ARBA" id="ARBA00022676"/>
    </source>
</evidence>
<dbReference type="Pfam" id="PF00535">
    <property type="entry name" value="Glycos_transf_2"/>
    <property type="match status" value="1"/>
</dbReference>
<evidence type="ECO:0000256" key="2">
    <source>
        <dbReference type="ARBA" id="ARBA00022679"/>
    </source>
</evidence>
<feature type="domain" description="Glycosyltransferase 2-like" evidence="3">
    <location>
        <begin position="8"/>
        <end position="130"/>
    </location>
</feature>
<accession>A0A316GV28</accession>
<comment type="caution">
    <text evidence="4">The sequence shown here is derived from an EMBL/GenBank/DDBJ whole genome shotgun (WGS) entry which is preliminary data.</text>
</comment>
<dbReference type="CDD" id="cd00761">
    <property type="entry name" value="Glyco_tranf_GTA_type"/>
    <property type="match status" value="1"/>
</dbReference>
<dbReference type="Proteomes" id="UP000245678">
    <property type="component" value="Unassembled WGS sequence"/>
</dbReference>
<dbReference type="Gene3D" id="3.90.550.10">
    <property type="entry name" value="Spore Coat Polysaccharide Biosynthesis Protein SpsA, Chain A"/>
    <property type="match status" value="1"/>
</dbReference>
<dbReference type="InterPro" id="IPR001173">
    <property type="entry name" value="Glyco_trans_2-like"/>
</dbReference>
<dbReference type="PANTHER" id="PTHR22916">
    <property type="entry name" value="GLYCOSYLTRANSFERASE"/>
    <property type="match status" value="1"/>
</dbReference>